<dbReference type="STRING" id="1280837.A0A316V4J9"/>
<dbReference type="FunCoup" id="A0A316V4J9">
    <property type="interactions" value="811"/>
</dbReference>
<evidence type="ECO:0000256" key="3">
    <source>
        <dbReference type="PROSITE-ProRule" id="PRU00339"/>
    </source>
</evidence>
<proteinExistence type="predicted"/>
<evidence type="ECO:0000256" key="1">
    <source>
        <dbReference type="ARBA" id="ARBA00022737"/>
    </source>
</evidence>
<evidence type="ECO:0000313" key="6">
    <source>
        <dbReference type="Proteomes" id="UP000245771"/>
    </source>
</evidence>
<dbReference type="EMBL" id="KZ819606">
    <property type="protein sequence ID" value="PWN32184.1"/>
    <property type="molecule type" value="Genomic_DNA"/>
</dbReference>
<name>A0A316V4J9_9BASI</name>
<evidence type="ECO:0000256" key="2">
    <source>
        <dbReference type="ARBA" id="ARBA00022803"/>
    </source>
</evidence>
<organism evidence="5 6">
    <name type="scientific">Meira miltonrushii</name>
    <dbReference type="NCBI Taxonomy" id="1280837"/>
    <lineage>
        <taxon>Eukaryota</taxon>
        <taxon>Fungi</taxon>
        <taxon>Dikarya</taxon>
        <taxon>Basidiomycota</taxon>
        <taxon>Ustilaginomycotina</taxon>
        <taxon>Exobasidiomycetes</taxon>
        <taxon>Exobasidiales</taxon>
        <taxon>Brachybasidiaceae</taxon>
        <taxon>Meira</taxon>
    </lineage>
</organism>
<dbReference type="InterPro" id="IPR011990">
    <property type="entry name" value="TPR-like_helical_dom_sf"/>
</dbReference>
<feature type="repeat" description="TPR" evidence="3">
    <location>
        <begin position="606"/>
        <end position="639"/>
    </location>
</feature>
<feature type="compositionally biased region" description="Basic and acidic residues" evidence="4">
    <location>
        <begin position="728"/>
        <end position="740"/>
    </location>
</feature>
<dbReference type="SUPFAM" id="SSF48452">
    <property type="entry name" value="TPR-like"/>
    <property type="match status" value="1"/>
</dbReference>
<dbReference type="Gene3D" id="1.25.40.10">
    <property type="entry name" value="Tetratricopeptide repeat domain"/>
    <property type="match status" value="1"/>
</dbReference>
<dbReference type="AlphaFoldDB" id="A0A316V4J9"/>
<dbReference type="InParanoid" id="A0A316V4J9"/>
<dbReference type="OrthoDB" id="1936594at2759"/>
<keyword evidence="1" id="KW-0677">Repeat</keyword>
<sequence>MSSFDISDEWGIILGQEGSTNQLVADVREGKFLDVLRSPQARQILALVAQQRQNEAFTLYKVHLENAISKIDSIDALCIAVAALHAFIQANWTGPDLEEELLKPIQLLRRASPDSFPARSMNDDEDQGNSDGKLETALRSASLDYLTWAGEPAYHLCESPFLLVLALQTLNALPSSLHSRALWRLRASSIYSRVLDNPVAPPEDVIEEVRVLKEYLTTQRDASKDSEEAQRWNKLLAITLIDEGLTVQRSGKDREANERFLEAARADGLQYEITGALGKRTKFQKEDKTILVLLAKSVREDEAEKKEAEDGVEEEEAYDADPIELNGTPSGWKATADTNSATNMPSEMLHNDDTLLERTRFTSTTNNANADSNGTTNSVFTQDDITNPSILDPLDSCILLGLCLNIHNASPENGLTASQMSAFVQRVLAHARNWSVHTMGLLLRSRLEADRTRTVQRSTLQLQALLDQMPTSDSSVVERLQLVHELELPSKWEMQAELARRYAALGVLRSALEIFERVELWQEVVQCWGALGRQDKGIEVLRDLLQGTKDESDHVISAKKDRSQHVQVQLNSARQAKLWCLLGDLEVEKATEHYTQAWNVSSKRSARAARSLGAVAFAASDFAKATTWLRRALKIQPLYARTWFTLGCVYMRLDTIAGYIEAARCFRRCTALDDEDAESWNNLASCYLRLSQQSEGVLREAQMAEHADAVTDQRAVLSGIEEEDEDDRSQSDSDSLHSRDSGVAVQSDTESEAETEMGGSGQGAFDVKLLAHRALGKSLRFAHDDWRVWNNYMIVSVDCGLMADAVRSLVRVVELRSVSRVLPGSDPTSSSSIAESVDIAVVNRIVDAVIRAPSSEQDALVEHEDTSSTNVQAPVSKQANHNPNEGHGLWPTVRSLFENTLLPKISDMPDLWRAYARLLFWRGRLRSALDAHLTAWRTSYGAEGCDLTSQTIFVQAVEALTELCELLENFGHPSPTAKREPAMENWQFRARSLVRTFMGRTRDAFESDPSWDRLQELRDSLSPSRG</sequence>
<feature type="compositionally biased region" description="Polar residues" evidence="4">
    <location>
        <begin position="867"/>
        <end position="883"/>
    </location>
</feature>
<evidence type="ECO:0000313" key="5">
    <source>
        <dbReference type="EMBL" id="PWN32184.1"/>
    </source>
</evidence>
<keyword evidence="2 3" id="KW-0802">TPR repeat</keyword>
<dbReference type="PROSITE" id="PS50005">
    <property type="entry name" value="TPR"/>
    <property type="match status" value="1"/>
</dbReference>
<dbReference type="PANTHER" id="PTHR16193">
    <property type="entry name" value="TETRATRICOPEPTIDE REPEAT PROTEIN 27"/>
    <property type="match status" value="1"/>
</dbReference>
<gene>
    <name evidence="5" type="ORF">FA14DRAFT_150467</name>
</gene>
<dbReference type="RefSeq" id="XP_025352486.1">
    <property type="nucleotide sequence ID" value="XM_025497436.1"/>
</dbReference>
<keyword evidence="6" id="KW-1185">Reference proteome</keyword>
<dbReference type="PANTHER" id="PTHR16193:SF0">
    <property type="entry name" value="TETRATRICOPEPTIDE REPEAT PROTEIN 27"/>
    <property type="match status" value="1"/>
</dbReference>
<accession>A0A316V4J9</accession>
<feature type="region of interest" description="Disordered" evidence="4">
    <location>
        <begin position="719"/>
        <end position="761"/>
    </location>
</feature>
<dbReference type="InterPro" id="IPR019734">
    <property type="entry name" value="TPR_rpt"/>
</dbReference>
<dbReference type="GeneID" id="37019217"/>
<feature type="region of interest" description="Disordered" evidence="4">
    <location>
        <begin position="864"/>
        <end position="886"/>
    </location>
</feature>
<evidence type="ECO:0000256" key="4">
    <source>
        <dbReference type="SAM" id="MobiDB-lite"/>
    </source>
</evidence>
<protein>
    <submittedName>
        <fullName evidence="5">TPR-like protein</fullName>
    </submittedName>
</protein>
<reference evidence="5 6" key="1">
    <citation type="journal article" date="2018" name="Mol. Biol. Evol.">
        <title>Broad Genomic Sampling Reveals a Smut Pathogenic Ancestry of the Fungal Clade Ustilaginomycotina.</title>
        <authorList>
            <person name="Kijpornyongpan T."/>
            <person name="Mondo S.J."/>
            <person name="Barry K."/>
            <person name="Sandor L."/>
            <person name="Lee J."/>
            <person name="Lipzen A."/>
            <person name="Pangilinan J."/>
            <person name="LaButti K."/>
            <person name="Hainaut M."/>
            <person name="Henrissat B."/>
            <person name="Grigoriev I.V."/>
            <person name="Spatafora J.W."/>
            <person name="Aime M.C."/>
        </authorList>
    </citation>
    <scope>NUCLEOTIDE SEQUENCE [LARGE SCALE GENOMIC DNA]</scope>
    <source>
        <strain evidence="5 6">MCA 3882</strain>
    </source>
</reference>
<dbReference type="Proteomes" id="UP000245771">
    <property type="component" value="Unassembled WGS sequence"/>
</dbReference>
<dbReference type="InterPro" id="IPR044244">
    <property type="entry name" value="TTC27/Emw1"/>
</dbReference>